<dbReference type="SUPFAM" id="SSF56672">
    <property type="entry name" value="DNA/RNA polymerases"/>
    <property type="match status" value="1"/>
</dbReference>
<evidence type="ECO:0008006" key="3">
    <source>
        <dbReference type="Google" id="ProtNLM"/>
    </source>
</evidence>
<dbReference type="InterPro" id="IPR051320">
    <property type="entry name" value="Viral_Replic_Matur_Polypro"/>
</dbReference>
<evidence type="ECO:0000313" key="1">
    <source>
        <dbReference type="EMBL" id="PKU44309.1"/>
    </source>
</evidence>
<dbReference type="InterPro" id="IPR043502">
    <property type="entry name" value="DNA/RNA_pol_sf"/>
</dbReference>
<reference evidence="2" key="2">
    <citation type="submission" date="2017-12" db="EMBL/GenBank/DDBJ databases">
        <title>Genome sequence of the Bar-tailed Godwit (Limosa lapponica baueri).</title>
        <authorList>
            <person name="Lima N.C.B."/>
            <person name="Parody-Merino A.M."/>
            <person name="Battley P.F."/>
            <person name="Fidler A.E."/>
            <person name="Prosdocimi F."/>
        </authorList>
    </citation>
    <scope>NUCLEOTIDE SEQUENCE [LARGE SCALE GENOMIC DNA]</scope>
</reference>
<dbReference type="PANTHER" id="PTHR33064:SF29">
    <property type="entry name" value="PEPTIDASE A2 DOMAIN-CONTAINING PROTEIN-RELATED"/>
    <property type="match status" value="1"/>
</dbReference>
<proteinExistence type="predicted"/>
<dbReference type="EMBL" id="KZ505835">
    <property type="protein sequence ID" value="PKU44309.1"/>
    <property type="molecule type" value="Genomic_DNA"/>
</dbReference>
<sequence length="115" mass="13354">MSLFHGFNRDINEEFRLATYEVTLASAFAKLVPQKFLGVKWQDGCQQIPIAVINKITSMSPPTNKTETRAFLSVVGFWRMYIPGYSQIVKPLHEVTQKKNEFTWDPEQRKAFEQI</sequence>
<dbReference type="Gene3D" id="3.30.70.270">
    <property type="match status" value="1"/>
</dbReference>
<dbReference type="PANTHER" id="PTHR33064">
    <property type="entry name" value="POL PROTEIN"/>
    <property type="match status" value="1"/>
</dbReference>
<accession>A0A2I0UE55</accession>
<gene>
    <name evidence="1" type="ORF">llap_5396</name>
</gene>
<dbReference type="AlphaFoldDB" id="A0A2I0UE55"/>
<reference evidence="2" key="1">
    <citation type="submission" date="2017-11" db="EMBL/GenBank/DDBJ databases">
        <authorList>
            <person name="Lima N.C."/>
            <person name="Parody-Merino A.M."/>
            <person name="Battley P.F."/>
            <person name="Fidler A.E."/>
            <person name="Prosdocimi F."/>
        </authorList>
    </citation>
    <scope>NUCLEOTIDE SEQUENCE [LARGE SCALE GENOMIC DNA]</scope>
</reference>
<protein>
    <recommendedName>
        <fullName evidence="3">Reverse transcriptase/retrotransposon-derived protein RNase H-like domain-containing protein</fullName>
    </recommendedName>
</protein>
<dbReference type="OrthoDB" id="9950135at2759"/>
<dbReference type="InterPro" id="IPR043128">
    <property type="entry name" value="Rev_trsase/Diguanyl_cyclase"/>
</dbReference>
<keyword evidence="2" id="KW-1185">Reference proteome</keyword>
<evidence type="ECO:0000313" key="2">
    <source>
        <dbReference type="Proteomes" id="UP000233556"/>
    </source>
</evidence>
<name>A0A2I0UE55_LIMLA</name>
<organism evidence="1 2">
    <name type="scientific">Limosa lapponica baueri</name>
    <dbReference type="NCBI Taxonomy" id="1758121"/>
    <lineage>
        <taxon>Eukaryota</taxon>
        <taxon>Metazoa</taxon>
        <taxon>Chordata</taxon>
        <taxon>Craniata</taxon>
        <taxon>Vertebrata</taxon>
        <taxon>Euteleostomi</taxon>
        <taxon>Archelosauria</taxon>
        <taxon>Archosauria</taxon>
        <taxon>Dinosauria</taxon>
        <taxon>Saurischia</taxon>
        <taxon>Theropoda</taxon>
        <taxon>Coelurosauria</taxon>
        <taxon>Aves</taxon>
        <taxon>Neognathae</taxon>
        <taxon>Neoaves</taxon>
        <taxon>Charadriiformes</taxon>
        <taxon>Scolopacidae</taxon>
        <taxon>Limosa</taxon>
    </lineage>
</organism>
<dbReference type="Proteomes" id="UP000233556">
    <property type="component" value="Unassembled WGS sequence"/>
</dbReference>